<evidence type="ECO:0000256" key="2">
    <source>
        <dbReference type="ARBA" id="ARBA00012648"/>
    </source>
</evidence>
<dbReference type="Proteomes" id="UP001255856">
    <property type="component" value="Unassembled WGS sequence"/>
</dbReference>
<organism evidence="6 7">
    <name type="scientific">Prototheca wickerhamii</name>
    <dbReference type="NCBI Taxonomy" id="3111"/>
    <lineage>
        <taxon>Eukaryota</taxon>
        <taxon>Viridiplantae</taxon>
        <taxon>Chlorophyta</taxon>
        <taxon>core chlorophytes</taxon>
        <taxon>Trebouxiophyceae</taxon>
        <taxon>Chlorellales</taxon>
        <taxon>Chlorellaceae</taxon>
        <taxon>Prototheca</taxon>
    </lineage>
</organism>
<dbReference type="GO" id="GO:0016020">
    <property type="term" value="C:membrane"/>
    <property type="evidence" value="ECO:0007669"/>
    <property type="project" value="TreeGrafter"/>
</dbReference>
<evidence type="ECO:0000313" key="6">
    <source>
        <dbReference type="EMBL" id="KAK2079076.1"/>
    </source>
</evidence>
<comment type="similarity">
    <text evidence="1">Belongs to the WrbA family.</text>
</comment>
<dbReference type="PANTHER" id="PTHR30546">
    <property type="entry name" value="FLAVODOXIN-RELATED PROTEIN WRBA-RELATED"/>
    <property type="match status" value="1"/>
</dbReference>
<dbReference type="SUPFAM" id="SSF52218">
    <property type="entry name" value="Flavoproteins"/>
    <property type="match status" value="1"/>
</dbReference>
<feature type="domain" description="NADPH-dependent FMN reductase-like" evidence="5">
    <location>
        <begin position="21"/>
        <end position="137"/>
    </location>
</feature>
<dbReference type="PANTHER" id="PTHR30546:SF23">
    <property type="entry name" value="FLAVOPROTEIN-LIKE PROTEIN YCP4-RELATED"/>
    <property type="match status" value="1"/>
</dbReference>
<reference evidence="6" key="1">
    <citation type="submission" date="2021-01" db="EMBL/GenBank/DDBJ databases">
        <authorList>
            <person name="Eckstrom K.M.E."/>
        </authorList>
    </citation>
    <scope>NUCLEOTIDE SEQUENCE</scope>
    <source>
        <strain evidence="6">UVCC 0001</strain>
    </source>
</reference>
<evidence type="ECO:0000256" key="3">
    <source>
        <dbReference type="ARBA" id="ARBA00047678"/>
    </source>
</evidence>
<evidence type="ECO:0000256" key="4">
    <source>
        <dbReference type="ARBA" id="ARBA00048983"/>
    </source>
</evidence>
<accession>A0AAD9IK04</accession>
<comment type="catalytic activity">
    <reaction evidence="4">
        <text>a quinone + NADPH + H(+) = a quinol + NADP(+)</text>
        <dbReference type="Rhea" id="RHEA:46164"/>
        <dbReference type="ChEBI" id="CHEBI:15378"/>
        <dbReference type="ChEBI" id="CHEBI:24646"/>
        <dbReference type="ChEBI" id="CHEBI:57783"/>
        <dbReference type="ChEBI" id="CHEBI:58349"/>
        <dbReference type="ChEBI" id="CHEBI:132124"/>
        <dbReference type="EC" id="1.6.5.2"/>
    </reaction>
</comment>
<dbReference type="EMBL" id="JASFZW010000003">
    <property type="protein sequence ID" value="KAK2079076.1"/>
    <property type="molecule type" value="Genomic_DNA"/>
</dbReference>
<dbReference type="NCBIfam" id="NF002999">
    <property type="entry name" value="PRK03767.1"/>
    <property type="match status" value="1"/>
</dbReference>
<dbReference type="GO" id="GO:0010181">
    <property type="term" value="F:FMN binding"/>
    <property type="evidence" value="ECO:0007669"/>
    <property type="project" value="InterPro"/>
</dbReference>
<protein>
    <recommendedName>
        <fullName evidence="2">NAD(P)H dehydrogenase (quinone)</fullName>
        <ecNumber evidence="2">1.6.5.2</ecNumber>
    </recommendedName>
</protein>
<keyword evidence="7" id="KW-1185">Reference proteome</keyword>
<dbReference type="InterPro" id="IPR029039">
    <property type="entry name" value="Flavoprotein-like_sf"/>
</dbReference>
<gene>
    <name evidence="6" type="ORF">QBZ16_002766</name>
</gene>
<dbReference type="NCBIfam" id="TIGR01755">
    <property type="entry name" value="flav_wrbA"/>
    <property type="match status" value="1"/>
</dbReference>
<evidence type="ECO:0000259" key="5">
    <source>
        <dbReference type="Pfam" id="PF03358"/>
    </source>
</evidence>
<comment type="caution">
    <text evidence="6">The sequence shown here is derived from an EMBL/GenBank/DDBJ whole genome shotgun (WGS) entry which is preliminary data.</text>
</comment>
<dbReference type="AlphaFoldDB" id="A0AAD9IK04"/>
<dbReference type="GO" id="GO:0003955">
    <property type="term" value="F:NAD(P)H dehydrogenase (quinone) activity"/>
    <property type="evidence" value="ECO:0007669"/>
    <property type="project" value="UniProtKB-EC"/>
</dbReference>
<dbReference type="InterPro" id="IPR010089">
    <property type="entry name" value="Flavoprotein_WrbA-like"/>
</dbReference>
<dbReference type="Gene3D" id="3.40.50.360">
    <property type="match status" value="1"/>
</dbReference>
<proteinExistence type="inferred from homology"/>
<sequence>MTRIAVVYYSTKVLEGANSVEGVTAELYRFPETLSDEILAKMHAAPKETDVPEFTTDDLTKFDGFIFGYPTRFGAMPAQVKSFFDATGGLWVKGALVGKGVSVFTSVGTQGGGIETTVLTSLPNFVHHGMVFIPVGYSFPPQTNMDYVHAGTPYGASTYANADGSRQPIEQELAHAEHQGKHVAAIIKKLAA</sequence>
<dbReference type="Pfam" id="PF03358">
    <property type="entry name" value="FMN_red"/>
    <property type="match status" value="1"/>
</dbReference>
<dbReference type="EC" id="1.6.5.2" evidence="2"/>
<evidence type="ECO:0000313" key="7">
    <source>
        <dbReference type="Proteomes" id="UP001255856"/>
    </source>
</evidence>
<dbReference type="InterPro" id="IPR005025">
    <property type="entry name" value="FMN_Rdtase-like_dom"/>
</dbReference>
<evidence type="ECO:0000256" key="1">
    <source>
        <dbReference type="ARBA" id="ARBA00006961"/>
    </source>
</evidence>
<comment type="catalytic activity">
    <reaction evidence="3">
        <text>a quinone + NADH + H(+) = a quinol + NAD(+)</text>
        <dbReference type="Rhea" id="RHEA:46160"/>
        <dbReference type="ChEBI" id="CHEBI:15378"/>
        <dbReference type="ChEBI" id="CHEBI:24646"/>
        <dbReference type="ChEBI" id="CHEBI:57540"/>
        <dbReference type="ChEBI" id="CHEBI:57945"/>
        <dbReference type="ChEBI" id="CHEBI:132124"/>
        <dbReference type="EC" id="1.6.5.2"/>
    </reaction>
</comment>
<dbReference type="FunFam" id="3.40.50.360:FF:000001">
    <property type="entry name" value="NAD(P)H dehydrogenase (Quinone) FQR1-like"/>
    <property type="match status" value="1"/>
</dbReference>
<name>A0AAD9IK04_PROWI</name>